<dbReference type="Proteomes" id="UP000649768">
    <property type="component" value="Unassembled WGS sequence"/>
</dbReference>
<dbReference type="InterPro" id="IPR003439">
    <property type="entry name" value="ABC_transporter-like_ATP-bd"/>
</dbReference>
<dbReference type="SMART" id="SM00382">
    <property type="entry name" value="AAA"/>
    <property type="match status" value="2"/>
</dbReference>
<protein>
    <submittedName>
        <fullName evidence="4">ABC-F family ATP-binding cassette domain-containing protein</fullName>
    </submittedName>
</protein>
<reference evidence="4 5" key="1">
    <citation type="submission" date="2020-09" db="EMBL/GenBank/DDBJ databases">
        <title>Photobacterium sp. CAU 1568 isolated from sand of Sido Beach.</title>
        <authorList>
            <person name="Kim W."/>
        </authorList>
    </citation>
    <scope>NUCLEOTIDE SEQUENCE [LARGE SCALE GENOMIC DNA]</scope>
    <source>
        <strain evidence="4 5">CAU 1568</strain>
    </source>
</reference>
<dbReference type="Gene3D" id="3.40.50.300">
    <property type="entry name" value="P-loop containing nucleotide triphosphate hydrolases"/>
    <property type="match status" value="2"/>
</dbReference>
<gene>
    <name evidence="4" type="ORF">IFO68_13050</name>
</gene>
<dbReference type="CDD" id="cd03221">
    <property type="entry name" value="ABCF_EF-3"/>
    <property type="match status" value="2"/>
</dbReference>
<dbReference type="Pfam" id="PF00005">
    <property type="entry name" value="ABC_tran"/>
    <property type="match status" value="2"/>
</dbReference>
<evidence type="ECO:0000256" key="2">
    <source>
        <dbReference type="ARBA" id="ARBA00022840"/>
    </source>
</evidence>
<dbReference type="InterPro" id="IPR003593">
    <property type="entry name" value="AAA+_ATPase"/>
</dbReference>
<keyword evidence="1" id="KW-0547">Nucleotide-binding</keyword>
<dbReference type="InterPro" id="IPR032781">
    <property type="entry name" value="ABC_tran_Xtn"/>
</dbReference>
<dbReference type="PANTHER" id="PTHR42855">
    <property type="entry name" value="ABC TRANSPORTER ATP-BINDING SUBUNIT"/>
    <property type="match status" value="1"/>
</dbReference>
<accession>A0ABR9BM01</accession>
<dbReference type="InterPro" id="IPR051309">
    <property type="entry name" value="ABCF_ATPase"/>
</dbReference>
<keyword evidence="5" id="KW-1185">Reference proteome</keyword>
<evidence type="ECO:0000313" key="4">
    <source>
        <dbReference type="EMBL" id="MBD8513601.1"/>
    </source>
</evidence>
<dbReference type="PROSITE" id="PS50893">
    <property type="entry name" value="ABC_TRANSPORTER_2"/>
    <property type="match status" value="2"/>
</dbReference>
<organism evidence="4 5">
    <name type="scientific">Photobacterium arenosum</name>
    <dbReference type="NCBI Taxonomy" id="2774143"/>
    <lineage>
        <taxon>Bacteria</taxon>
        <taxon>Pseudomonadati</taxon>
        <taxon>Pseudomonadota</taxon>
        <taxon>Gammaproteobacteria</taxon>
        <taxon>Vibrionales</taxon>
        <taxon>Vibrionaceae</taxon>
        <taxon>Photobacterium</taxon>
    </lineage>
</organism>
<dbReference type="SUPFAM" id="SSF52540">
    <property type="entry name" value="P-loop containing nucleoside triphosphate hydrolases"/>
    <property type="match status" value="2"/>
</dbReference>
<dbReference type="EMBL" id="JACYTP010000007">
    <property type="protein sequence ID" value="MBD8513601.1"/>
    <property type="molecule type" value="Genomic_DNA"/>
</dbReference>
<dbReference type="InterPro" id="IPR027417">
    <property type="entry name" value="P-loop_NTPase"/>
</dbReference>
<dbReference type="PANTHER" id="PTHR42855:SF2">
    <property type="entry name" value="DRUG RESISTANCE ABC TRANSPORTER,ATP-BINDING PROTEIN"/>
    <property type="match status" value="1"/>
</dbReference>
<dbReference type="GO" id="GO:0005524">
    <property type="term" value="F:ATP binding"/>
    <property type="evidence" value="ECO:0007669"/>
    <property type="project" value="UniProtKB-KW"/>
</dbReference>
<comment type="caution">
    <text evidence="4">The sequence shown here is derived from an EMBL/GenBank/DDBJ whole genome shotgun (WGS) entry which is preliminary data.</text>
</comment>
<dbReference type="Pfam" id="PF12848">
    <property type="entry name" value="ABC_tran_Xtn"/>
    <property type="match status" value="1"/>
</dbReference>
<feature type="domain" description="ABC transporter" evidence="3">
    <location>
        <begin position="316"/>
        <end position="519"/>
    </location>
</feature>
<dbReference type="RefSeq" id="WP_192016277.1">
    <property type="nucleotide sequence ID" value="NZ_JACYTP010000007.1"/>
</dbReference>
<evidence type="ECO:0000256" key="1">
    <source>
        <dbReference type="ARBA" id="ARBA00022741"/>
    </source>
</evidence>
<sequence>MSLLTIQNLTYHIGDKTLYQQADFTLFPGEHIGVTGKNGVGKSTLLKLLQSELLPDSGDILWQPAVQIGYLDQHAELDHQLTVRGYLQSAFADLYTLEAEMMAIYACPEKSARDSFLTRAATIQAMLESQSFYVTDHKIEAVAEGLGITQFGMTTPLGALSGGQRHKVMLATLLLVSPDVLLLDEPTNYLDTVHVDWLADYLTGFTGAFMVVSHDKAFLNRIATGICDIDRQQIRKYKGNVEKAMAQKASDDAAHAKQYQAQKKHIDKLEQFIAKNGAGVNASIANGRKKQLARIERMAAPESEKAVSFSFRAAALSAQTVLAATGLEIGYTRSLLPPMNLSLQRGEKVVIAGFNGIGKSTLLKTLVGDLAAMSGQLELSQGLRLGYFEQELHWPFQDATPVNLVKSVCPGLDDKAARQHLARFGLSGKLALQPVGSLSGGEQTKVKLCRLALQPVNLLVLDEPTTHLDATVKAALKQALIDFSGTVIMVSHERDFVAGWPDRVVDIQPAGKIEKAALA</sequence>
<proteinExistence type="predicted"/>
<keyword evidence="2 4" id="KW-0067">ATP-binding</keyword>
<name>A0ABR9BM01_9GAMM</name>
<feature type="domain" description="ABC transporter" evidence="3">
    <location>
        <begin position="4"/>
        <end position="256"/>
    </location>
</feature>
<dbReference type="PROSITE" id="PS00211">
    <property type="entry name" value="ABC_TRANSPORTER_1"/>
    <property type="match status" value="1"/>
</dbReference>
<evidence type="ECO:0000259" key="3">
    <source>
        <dbReference type="PROSITE" id="PS50893"/>
    </source>
</evidence>
<dbReference type="InterPro" id="IPR017871">
    <property type="entry name" value="ABC_transporter-like_CS"/>
</dbReference>
<evidence type="ECO:0000313" key="5">
    <source>
        <dbReference type="Proteomes" id="UP000649768"/>
    </source>
</evidence>